<dbReference type="OrthoDB" id="9775455at2"/>
<dbReference type="PRINTS" id="PR00811">
    <property type="entry name" value="BCTERIALGSPD"/>
</dbReference>
<evidence type="ECO:0000313" key="6">
    <source>
        <dbReference type="Proteomes" id="UP000005045"/>
    </source>
</evidence>
<dbReference type="RefSeq" id="WP_006053271.1">
    <property type="nucleotide sequence ID" value="NZ_ABLD01000059.1"/>
</dbReference>
<dbReference type="PANTHER" id="PTHR30332:SF17">
    <property type="entry name" value="TYPE IV PILIATION SYSTEM PROTEIN DR_0774-RELATED"/>
    <property type="match status" value="1"/>
</dbReference>
<keyword evidence="6" id="KW-1185">Reference proteome</keyword>
<name>B1GBG8_PARG4</name>
<dbReference type="Pfam" id="PF00263">
    <property type="entry name" value="Secretin"/>
    <property type="match status" value="1"/>
</dbReference>
<feature type="domain" description="Pilus formation protein N-terminal" evidence="4">
    <location>
        <begin position="31"/>
        <end position="104"/>
    </location>
</feature>
<dbReference type="InterPro" id="IPR032789">
    <property type="entry name" value="T2SS-T3SS_pil_N"/>
</dbReference>
<dbReference type="GO" id="GO:0015627">
    <property type="term" value="C:type II protein secretion system complex"/>
    <property type="evidence" value="ECO:0007669"/>
    <property type="project" value="TreeGrafter"/>
</dbReference>
<dbReference type="InterPro" id="IPR001775">
    <property type="entry name" value="GspD/PilQ"/>
</dbReference>
<evidence type="ECO:0000313" key="5">
    <source>
        <dbReference type="EMBL" id="EDT06521.1"/>
    </source>
</evidence>
<gene>
    <name evidence="5" type="ORF">BgramDRAFT_6705</name>
</gene>
<dbReference type="InterPro" id="IPR004846">
    <property type="entry name" value="T2SS/T3SS_dom"/>
</dbReference>
<feature type="signal peptide" evidence="2">
    <location>
        <begin position="1"/>
        <end position="27"/>
    </location>
</feature>
<keyword evidence="2" id="KW-0732">Signal</keyword>
<accession>B1GBG8</accession>
<comment type="similarity">
    <text evidence="1">Belongs to the bacterial secretin family.</text>
</comment>
<dbReference type="Proteomes" id="UP000005045">
    <property type="component" value="Unassembled WGS sequence"/>
</dbReference>
<dbReference type="Pfam" id="PF13629">
    <property type="entry name" value="T2SS-T3SS_pil_N"/>
    <property type="match status" value="1"/>
</dbReference>
<feature type="domain" description="Type II/III secretion system secretin-like" evidence="3">
    <location>
        <begin position="277"/>
        <end position="436"/>
    </location>
</feature>
<dbReference type="PANTHER" id="PTHR30332">
    <property type="entry name" value="PROBABLE GENERAL SECRETION PATHWAY PROTEIN D"/>
    <property type="match status" value="1"/>
</dbReference>
<organism evidence="5 6">
    <name type="scientific">Paraburkholderia graminis (strain ATCC 700544 / DSM 17151 / LMG 18924 / NCIMB 13744 / C4D1M)</name>
    <dbReference type="NCBI Taxonomy" id="396598"/>
    <lineage>
        <taxon>Bacteria</taxon>
        <taxon>Pseudomonadati</taxon>
        <taxon>Pseudomonadota</taxon>
        <taxon>Betaproteobacteria</taxon>
        <taxon>Burkholderiales</taxon>
        <taxon>Burkholderiaceae</taxon>
        <taxon>Paraburkholderia</taxon>
    </lineage>
</organism>
<evidence type="ECO:0000256" key="2">
    <source>
        <dbReference type="SAM" id="SignalP"/>
    </source>
</evidence>
<proteinExistence type="inferred from homology"/>
<comment type="caution">
    <text evidence="5">The sequence shown here is derived from an EMBL/GenBank/DDBJ whole genome shotgun (WGS) entry which is preliminary data.</text>
</comment>
<feature type="chain" id="PRO_5044481813" evidence="2">
    <location>
        <begin position="28"/>
        <end position="479"/>
    </location>
</feature>
<protein>
    <submittedName>
        <fullName evidence="5">Type II and III secretion system protein</fullName>
    </submittedName>
</protein>
<evidence type="ECO:0000256" key="1">
    <source>
        <dbReference type="RuleBase" id="RU004003"/>
    </source>
</evidence>
<reference evidence="5 6" key="1">
    <citation type="submission" date="2008-03" db="EMBL/GenBank/DDBJ databases">
        <title>Sequencing of the draft genome and assembly of Burkholderia graminis C4D1M.</title>
        <authorList>
            <consortium name="US DOE Joint Genome Institute (JGI-PGF)"/>
            <person name="Copeland A."/>
            <person name="Lucas S."/>
            <person name="Lapidus A."/>
            <person name="Glavina del Rio T."/>
            <person name="Dalin E."/>
            <person name="Tice H."/>
            <person name="Bruce D."/>
            <person name="Goodwin L."/>
            <person name="Pitluck S."/>
            <person name="Larimer F."/>
            <person name="Land M.L."/>
            <person name="Hauser L."/>
            <person name="Tiedje J."/>
            <person name="Richardson P."/>
        </authorList>
    </citation>
    <scope>NUCLEOTIDE SEQUENCE [LARGE SCALE GENOMIC DNA]</scope>
    <source>
        <strain evidence="6">ATCC 700544 / DSM 17151 / LMG 18924 / NCIMB 13744 / C4D1M</strain>
    </source>
</reference>
<dbReference type="GO" id="GO:0009306">
    <property type="term" value="P:protein secretion"/>
    <property type="evidence" value="ECO:0007669"/>
    <property type="project" value="InterPro"/>
</dbReference>
<evidence type="ECO:0000259" key="4">
    <source>
        <dbReference type="Pfam" id="PF13629"/>
    </source>
</evidence>
<evidence type="ECO:0000259" key="3">
    <source>
        <dbReference type="Pfam" id="PF00263"/>
    </source>
</evidence>
<dbReference type="AlphaFoldDB" id="B1GBG8"/>
<dbReference type="EMBL" id="ABLD01000059">
    <property type="protein sequence ID" value="EDT06521.1"/>
    <property type="molecule type" value="Genomic_DNA"/>
</dbReference>
<dbReference type="InterPro" id="IPR050810">
    <property type="entry name" value="Bact_Secretion_Sys_Channel"/>
</dbReference>
<sequence>MNKRIFGYGLTALLCGSSMAMSSASFAAGGAEQLDIAVGSQQSLAGGHTLRRVAIGDPSVADVLIIKGDKTGGVLLIGKSPGTTNVMLWEQGKDAPLSYVVNVSSPAAKSLLGPGTPSVKVLGDTALITGAAPTMEAHHRAAAAAEIEAHQRAALGGAGGIGTADGAKSGANGGPNGSANSASNNAQIYDTSTIATRSVVQVDVRVVEFSRTVLKQVGLNILKQNNGFTFGSFAPSALTSATYGPTPSFSSVAPISSAFNLVFNSATHGLFADLSLMESNNLARILAEPTLVALSGQSASFLAGGEIPVPIPQGLGTTSIEYKPYGVGLTLTPTVLSPQRIALKVAPEASQLDFANAVTISGVSVPAITTRRTDTTVELGDGESFVIGGLIDRETISNVAKVPLLGDLPVIGAFFKQLNYQQNDKELVIIVTPHLVSPLAKGATLPATPGEQSEQRNAPVWRSLIGGVAARDAAPGFSK</sequence>